<organism evidence="2 3">
    <name type="scientific">Dryococelus australis</name>
    <dbReference type="NCBI Taxonomy" id="614101"/>
    <lineage>
        <taxon>Eukaryota</taxon>
        <taxon>Metazoa</taxon>
        <taxon>Ecdysozoa</taxon>
        <taxon>Arthropoda</taxon>
        <taxon>Hexapoda</taxon>
        <taxon>Insecta</taxon>
        <taxon>Pterygota</taxon>
        <taxon>Neoptera</taxon>
        <taxon>Polyneoptera</taxon>
        <taxon>Phasmatodea</taxon>
        <taxon>Verophasmatodea</taxon>
        <taxon>Anareolatae</taxon>
        <taxon>Phasmatidae</taxon>
        <taxon>Eurycanthinae</taxon>
        <taxon>Dryococelus</taxon>
    </lineage>
</organism>
<feature type="region of interest" description="Disordered" evidence="1">
    <location>
        <begin position="423"/>
        <end position="455"/>
    </location>
</feature>
<gene>
    <name evidence="2" type="ORF">PR048_030835</name>
</gene>
<sequence length="455" mass="52149">MSPLYCLKSICKRTRKDVALASTVQSRPKLEERETGSIPGWVAPRFSHVGIVPDNAAGRRIFSGVSRSPALSFRRCSVFTSLYSHPPSMTRPGIEPGSPWWEASRLTAQPPRPHRLSRPRAPRQTDAAADYYERGELGAKLRRLPSITRAVVRPGRSEFSGRARKMGWEGGTNIQHIRKRHVRTNLVARILHRRYFPHNVCVQSIQHIRKRHVRNKFRGPHTSSTIFVACILHRRYFPHNVCVQSIQHIRKRHTDLRQRPSANTGRRFRPEIRDAAGSTPKLQNTWEYRTRTVASIANSQKHTPAKRSFWWRTTRRNGTSASLSIQPITRTASGVLRDQAVYAYAHMKGTATPVHFCLLTYSVAELFSCAFTHGFRCRETFRATDGLNRLFRDLKSLTALTRQPVPRVPPLWGLFPPRRTRLTLRPSPPLTHPLSPCAPEFKERARERGRVKEET</sequence>
<evidence type="ECO:0000313" key="2">
    <source>
        <dbReference type="EMBL" id="KAJ8869263.1"/>
    </source>
</evidence>
<protein>
    <submittedName>
        <fullName evidence="2">Uncharacterized protein</fullName>
    </submittedName>
</protein>
<keyword evidence="3" id="KW-1185">Reference proteome</keyword>
<dbReference type="Proteomes" id="UP001159363">
    <property type="component" value="Chromosome 13"/>
</dbReference>
<name>A0ABQ9GCU6_9NEOP</name>
<reference evidence="2 3" key="1">
    <citation type="submission" date="2023-02" db="EMBL/GenBank/DDBJ databases">
        <title>LHISI_Scaffold_Assembly.</title>
        <authorList>
            <person name="Stuart O.P."/>
            <person name="Cleave R."/>
            <person name="Magrath M.J.L."/>
            <person name="Mikheyev A.S."/>
        </authorList>
    </citation>
    <scope>NUCLEOTIDE SEQUENCE [LARGE SCALE GENOMIC DNA]</scope>
    <source>
        <strain evidence="2">Daus_M_001</strain>
        <tissue evidence="2">Leg muscle</tissue>
    </source>
</reference>
<evidence type="ECO:0000313" key="3">
    <source>
        <dbReference type="Proteomes" id="UP001159363"/>
    </source>
</evidence>
<feature type="region of interest" description="Disordered" evidence="1">
    <location>
        <begin position="107"/>
        <end position="126"/>
    </location>
</feature>
<accession>A0ABQ9GCU6</accession>
<dbReference type="EMBL" id="JARBHB010000014">
    <property type="protein sequence ID" value="KAJ8869263.1"/>
    <property type="molecule type" value="Genomic_DNA"/>
</dbReference>
<evidence type="ECO:0000256" key="1">
    <source>
        <dbReference type="SAM" id="MobiDB-lite"/>
    </source>
</evidence>
<comment type="caution">
    <text evidence="2">The sequence shown here is derived from an EMBL/GenBank/DDBJ whole genome shotgun (WGS) entry which is preliminary data.</text>
</comment>
<feature type="compositionally biased region" description="Basic residues" evidence="1">
    <location>
        <begin position="112"/>
        <end position="121"/>
    </location>
</feature>
<feature type="compositionally biased region" description="Basic and acidic residues" evidence="1">
    <location>
        <begin position="440"/>
        <end position="455"/>
    </location>
</feature>
<proteinExistence type="predicted"/>